<dbReference type="PROSITE" id="PS51755">
    <property type="entry name" value="OMPR_PHOB"/>
    <property type="match status" value="1"/>
</dbReference>
<dbReference type="InterPro" id="IPR039420">
    <property type="entry name" value="WalR-like"/>
</dbReference>
<dbReference type="InterPro" id="IPR001789">
    <property type="entry name" value="Sig_transdc_resp-reg_receiver"/>
</dbReference>
<dbReference type="Gene3D" id="6.10.250.690">
    <property type="match status" value="1"/>
</dbReference>
<dbReference type="Proteomes" id="UP000232638">
    <property type="component" value="Chromosome"/>
</dbReference>
<dbReference type="SUPFAM" id="SSF52172">
    <property type="entry name" value="CheY-like"/>
    <property type="match status" value="1"/>
</dbReference>
<dbReference type="CDD" id="cd00383">
    <property type="entry name" value="trans_reg_C"/>
    <property type="match status" value="1"/>
</dbReference>
<dbReference type="CDD" id="cd17624">
    <property type="entry name" value="REC_OmpR_PmrA-like"/>
    <property type="match status" value="1"/>
</dbReference>
<dbReference type="InterPro" id="IPR011006">
    <property type="entry name" value="CheY-like_superfamily"/>
</dbReference>
<dbReference type="AlphaFoldDB" id="A0A2K8U7G3"/>
<proteinExistence type="predicted"/>
<dbReference type="FunFam" id="3.40.50.2300:FF:000002">
    <property type="entry name" value="DNA-binding response regulator PhoP"/>
    <property type="match status" value="1"/>
</dbReference>
<dbReference type="GO" id="GO:0005829">
    <property type="term" value="C:cytosol"/>
    <property type="evidence" value="ECO:0007669"/>
    <property type="project" value="TreeGrafter"/>
</dbReference>
<dbReference type="SMART" id="SM00448">
    <property type="entry name" value="REC"/>
    <property type="match status" value="1"/>
</dbReference>
<evidence type="ECO:0000256" key="6">
    <source>
        <dbReference type="PROSITE-ProRule" id="PRU00169"/>
    </source>
</evidence>
<dbReference type="KEGG" id="tsy:THSYN_11585"/>
<evidence type="ECO:0000313" key="10">
    <source>
        <dbReference type="EMBL" id="AUB81530.1"/>
    </source>
</evidence>
<dbReference type="EMBL" id="CP020370">
    <property type="protein sequence ID" value="AUB81530.1"/>
    <property type="molecule type" value="Genomic_DNA"/>
</dbReference>
<dbReference type="GO" id="GO:0000156">
    <property type="term" value="F:phosphorelay response regulator activity"/>
    <property type="evidence" value="ECO:0007669"/>
    <property type="project" value="TreeGrafter"/>
</dbReference>
<keyword evidence="1 6" id="KW-0597">Phosphoprotein</keyword>
<name>A0A2K8U7G3_9GAMM</name>
<evidence type="ECO:0000256" key="2">
    <source>
        <dbReference type="ARBA" id="ARBA00023012"/>
    </source>
</evidence>
<feature type="domain" description="OmpR/PhoB-type" evidence="9">
    <location>
        <begin position="124"/>
        <end position="218"/>
    </location>
</feature>
<dbReference type="PANTHER" id="PTHR48111:SF67">
    <property type="entry name" value="TRANSCRIPTIONAL REGULATORY PROTEIN TCTD"/>
    <property type="match status" value="1"/>
</dbReference>
<keyword evidence="2" id="KW-0902">Two-component regulatory system</keyword>
<keyword evidence="5" id="KW-0804">Transcription</keyword>
<evidence type="ECO:0000313" key="11">
    <source>
        <dbReference type="Proteomes" id="UP000232638"/>
    </source>
</evidence>
<feature type="domain" description="Response regulatory" evidence="8">
    <location>
        <begin position="2"/>
        <end position="116"/>
    </location>
</feature>
<keyword evidence="4 7" id="KW-0238">DNA-binding</keyword>
<evidence type="ECO:0000256" key="7">
    <source>
        <dbReference type="PROSITE-ProRule" id="PRU01091"/>
    </source>
</evidence>
<dbReference type="Pfam" id="PF00486">
    <property type="entry name" value="Trans_reg_C"/>
    <property type="match status" value="1"/>
</dbReference>
<feature type="modified residue" description="4-aspartylphosphate" evidence="6">
    <location>
        <position position="51"/>
    </location>
</feature>
<gene>
    <name evidence="10" type="ORF">THSYN_11585</name>
</gene>
<dbReference type="InterPro" id="IPR001867">
    <property type="entry name" value="OmpR/PhoB-type_DNA-bd"/>
</dbReference>
<evidence type="ECO:0000256" key="4">
    <source>
        <dbReference type="ARBA" id="ARBA00023125"/>
    </source>
</evidence>
<sequence length="222" mass="23774">MRVLIVEDDPLLGPGLKTGLAQDGFAADWVQAAEPALHALSLEHFDVLVLDLGLPGRDGLSLLRELRRAGSVLPILILTARDALADKVGGLDAGADDYLVKPFDLDELSARLRALVRRSGGHPAPLLCAGDLTLDLAQRAATQGGQPLTLSPREFALLEVLMTTPDRVVARTRLDASTCGWHGDSEGNSLEVHIHNLRRKLGPGRILTVRGVGYRLVCDPVP</sequence>
<dbReference type="SMART" id="SM00862">
    <property type="entry name" value="Trans_reg_C"/>
    <property type="match status" value="1"/>
</dbReference>
<evidence type="ECO:0000259" key="8">
    <source>
        <dbReference type="PROSITE" id="PS50110"/>
    </source>
</evidence>
<evidence type="ECO:0000259" key="9">
    <source>
        <dbReference type="PROSITE" id="PS51755"/>
    </source>
</evidence>
<protein>
    <submittedName>
        <fullName evidence="10">DNA-binding response regulator</fullName>
    </submittedName>
</protein>
<feature type="DNA-binding region" description="OmpR/PhoB-type" evidence="7">
    <location>
        <begin position="124"/>
        <end position="218"/>
    </location>
</feature>
<dbReference type="PROSITE" id="PS50110">
    <property type="entry name" value="RESPONSE_REGULATORY"/>
    <property type="match status" value="1"/>
</dbReference>
<evidence type="ECO:0000256" key="3">
    <source>
        <dbReference type="ARBA" id="ARBA00023015"/>
    </source>
</evidence>
<evidence type="ECO:0000256" key="5">
    <source>
        <dbReference type="ARBA" id="ARBA00023163"/>
    </source>
</evidence>
<dbReference type="PANTHER" id="PTHR48111">
    <property type="entry name" value="REGULATOR OF RPOS"/>
    <property type="match status" value="1"/>
</dbReference>
<keyword evidence="3" id="KW-0805">Transcription regulation</keyword>
<accession>A0A2K8U7G3</accession>
<dbReference type="GO" id="GO:0006355">
    <property type="term" value="P:regulation of DNA-templated transcription"/>
    <property type="evidence" value="ECO:0007669"/>
    <property type="project" value="InterPro"/>
</dbReference>
<dbReference type="Gene3D" id="3.40.50.2300">
    <property type="match status" value="1"/>
</dbReference>
<dbReference type="GO" id="GO:0032993">
    <property type="term" value="C:protein-DNA complex"/>
    <property type="evidence" value="ECO:0007669"/>
    <property type="project" value="TreeGrafter"/>
</dbReference>
<dbReference type="GO" id="GO:0000976">
    <property type="term" value="F:transcription cis-regulatory region binding"/>
    <property type="evidence" value="ECO:0007669"/>
    <property type="project" value="TreeGrafter"/>
</dbReference>
<dbReference type="Pfam" id="PF00072">
    <property type="entry name" value="Response_reg"/>
    <property type="match status" value="1"/>
</dbReference>
<dbReference type="InterPro" id="IPR036388">
    <property type="entry name" value="WH-like_DNA-bd_sf"/>
</dbReference>
<evidence type="ECO:0000256" key="1">
    <source>
        <dbReference type="ARBA" id="ARBA00022553"/>
    </source>
</evidence>
<keyword evidence="11" id="KW-1185">Reference proteome</keyword>
<dbReference type="RefSeq" id="WP_100919298.1">
    <property type="nucleotide sequence ID" value="NZ_CP020370.1"/>
</dbReference>
<reference evidence="10 11" key="1">
    <citation type="submission" date="2017-03" db="EMBL/GenBank/DDBJ databases">
        <title>Complete genome sequence of Candidatus 'Thiodictyon syntrophicum' sp. nov. strain Cad16T, a photolithoautotroph purple sulfur bacterium isolated from an alpine meromictic lake.</title>
        <authorList>
            <person name="Luedin S.M."/>
            <person name="Pothier J.F."/>
            <person name="Danza F."/>
            <person name="Storelli N."/>
            <person name="Wittwer M."/>
            <person name="Tonolla M."/>
        </authorList>
    </citation>
    <scope>NUCLEOTIDE SEQUENCE [LARGE SCALE GENOMIC DNA]</scope>
    <source>
        <strain evidence="10 11">Cad16T</strain>
    </source>
</reference>
<dbReference type="Gene3D" id="1.10.10.10">
    <property type="entry name" value="Winged helix-like DNA-binding domain superfamily/Winged helix DNA-binding domain"/>
    <property type="match status" value="1"/>
</dbReference>
<dbReference type="OrthoDB" id="9802426at2"/>
<organism evidence="10 11">
    <name type="scientific">Candidatus Thiodictyon syntrophicum</name>
    <dbReference type="NCBI Taxonomy" id="1166950"/>
    <lineage>
        <taxon>Bacteria</taxon>
        <taxon>Pseudomonadati</taxon>
        <taxon>Pseudomonadota</taxon>
        <taxon>Gammaproteobacteria</taxon>
        <taxon>Chromatiales</taxon>
        <taxon>Chromatiaceae</taxon>
        <taxon>Thiodictyon</taxon>
    </lineage>
</organism>